<sequence length="48" mass="5482">MESITLTVGSGIYRPEEIKYGFTEATEQLQKIGIDRFAIVHEEAYFLS</sequence>
<name>A0ABV9NTV4_9BACI</name>
<accession>A0ABV9NTV4</accession>
<dbReference type="Proteomes" id="UP001595896">
    <property type="component" value="Unassembled WGS sequence"/>
</dbReference>
<dbReference type="RefSeq" id="WP_377909453.1">
    <property type="nucleotide sequence ID" value="NZ_JBHSGK010000010.1"/>
</dbReference>
<organism evidence="1 2">
    <name type="scientific">Bacillus daqingensis</name>
    <dbReference type="NCBI Taxonomy" id="872396"/>
    <lineage>
        <taxon>Bacteria</taxon>
        <taxon>Bacillati</taxon>
        <taxon>Bacillota</taxon>
        <taxon>Bacilli</taxon>
        <taxon>Bacillales</taxon>
        <taxon>Bacillaceae</taxon>
        <taxon>Bacillus</taxon>
    </lineage>
</organism>
<comment type="caution">
    <text evidence="1">The sequence shown here is derived from an EMBL/GenBank/DDBJ whole genome shotgun (WGS) entry which is preliminary data.</text>
</comment>
<keyword evidence="2" id="KW-1185">Reference proteome</keyword>
<evidence type="ECO:0000313" key="2">
    <source>
        <dbReference type="Proteomes" id="UP001595896"/>
    </source>
</evidence>
<gene>
    <name evidence="1" type="ORF">ACFO4L_09605</name>
</gene>
<protein>
    <submittedName>
        <fullName evidence="1">Uncharacterized protein</fullName>
    </submittedName>
</protein>
<reference evidence="2" key="1">
    <citation type="journal article" date="2019" name="Int. J. Syst. Evol. Microbiol.">
        <title>The Global Catalogue of Microorganisms (GCM) 10K type strain sequencing project: providing services to taxonomists for standard genome sequencing and annotation.</title>
        <authorList>
            <consortium name="The Broad Institute Genomics Platform"/>
            <consortium name="The Broad Institute Genome Sequencing Center for Infectious Disease"/>
            <person name="Wu L."/>
            <person name="Ma J."/>
        </authorList>
    </citation>
    <scope>NUCLEOTIDE SEQUENCE [LARGE SCALE GENOMIC DNA]</scope>
    <source>
        <strain evidence="2">JCM 12165</strain>
    </source>
</reference>
<evidence type="ECO:0000313" key="1">
    <source>
        <dbReference type="EMBL" id="MFC4736838.1"/>
    </source>
</evidence>
<proteinExistence type="predicted"/>
<dbReference type="EMBL" id="JBHSGK010000010">
    <property type="protein sequence ID" value="MFC4736838.1"/>
    <property type="molecule type" value="Genomic_DNA"/>
</dbReference>